<sequence>MLFQFIGETIDTALNTYVNATTGAIVSTFVTLAVLLTTLHYVMNGLMLVLGKVEAPFSSLLISCGKFVVISAFALNANMYLTWAVESIRGLEAALAASFSGTNGIAPTSVYGIVDDAFGKGMDLAAQLWEKAGNRGLTESNMAIGEYINAVIIAVATLIIALPAGAMIVMAKAVLSLMLGIGPLFVMLLMWTPTRQFFDRWFAVVMTSLLQIALLAAVLSFAIKAFLAFVGPADIDSEQNPLFTSLQLLVVASVMLYVLYTVNNYAAQLAGGMSTAAITFGGMARSAAGMASTPGRTAGGVNNMVNPMSTRLDPRTGHQTTARRAEHLAMGRSVWARNPAYRAGVMERMASAWGKQPGGKVEK</sequence>
<organism evidence="6 7">
    <name type="scientific">Comamonas endophytica</name>
    <dbReference type="NCBI Taxonomy" id="2949090"/>
    <lineage>
        <taxon>Bacteria</taxon>
        <taxon>Pseudomonadati</taxon>
        <taxon>Pseudomonadota</taxon>
        <taxon>Betaproteobacteria</taxon>
        <taxon>Burkholderiales</taxon>
        <taxon>Comamonadaceae</taxon>
        <taxon>Comamonas</taxon>
    </lineage>
</organism>
<evidence type="ECO:0000256" key="5">
    <source>
        <dbReference type="SAM" id="Phobius"/>
    </source>
</evidence>
<reference evidence="6" key="1">
    <citation type="submission" date="2022-09" db="EMBL/GenBank/DDBJ databases">
        <title>The complete genome of Acidovorax sp. 5MLIR.</title>
        <authorList>
            <person name="Liu L."/>
            <person name="Yue J."/>
            <person name="Yang F."/>
            <person name="Yuan J."/>
            <person name="Li L."/>
        </authorList>
    </citation>
    <scope>NUCLEOTIDE SEQUENCE</scope>
    <source>
        <strain evidence="6">5MLIR</strain>
    </source>
</reference>
<evidence type="ECO:0000256" key="3">
    <source>
        <dbReference type="ARBA" id="ARBA00022989"/>
    </source>
</evidence>
<dbReference type="RefSeq" id="WP_231042066.1">
    <property type="nucleotide sequence ID" value="NZ_CP106881.1"/>
</dbReference>
<evidence type="ECO:0000256" key="4">
    <source>
        <dbReference type="ARBA" id="ARBA00023136"/>
    </source>
</evidence>
<proteinExistence type="predicted"/>
<dbReference type="Proteomes" id="UP001162800">
    <property type="component" value="Chromosome"/>
</dbReference>
<dbReference type="InterPro" id="IPR007688">
    <property type="entry name" value="Conjugal_tfr_TrbL/VirB6"/>
</dbReference>
<evidence type="ECO:0000256" key="1">
    <source>
        <dbReference type="ARBA" id="ARBA00004141"/>
    </source>
</evidence>
<feature type="transmembrane region" description="Helical" evidence="5">
    <location>
        <begin position="242"/>
        <end position="260"/>
    </location>
</feature>
<keyword evidence="7" id="KW-1185">Reference proteome</keyword>
<keyword evidence="4 5" id="KW-0472">Membrane</keyword>
<comment type="subcellular location">
    <subcellularLocation>
        <location evidence="1">Membrane</location>
        <topology evidence="1">Multi-pass membrane protein</topology>
    </subcellularLocation>
</comment>
<keyword evidence="3 5" id="KW-1133">Transmembrane helix</keyword>
<name>A0ABY6G8R4_9BURK</name>
<gene>
    <name evidence="6" type="ORF">M9799_12845</name>
</gene>
<evidence type="ECO:0000313" key="7">
    <source>
        <dbReference type="Proteomes" id="UP001162800"/>
    </source>
</evidence>
<evidence type="ECO:0000313" key="6">
    <source>
        <dbReference type="EMBL" id="UYG50972.1"/>
    </source>
</evidence>
<accession>A0ABY6G8R4</accession>
<keyword evidence="2 5" id="KW-0812">Transmembrane</keyword>
<dbReference type="Pfam" id="PF04610">
    <property type="entry name" value="TrbL"/>
    <property type="match status" value="1"/>
</dbReference>
<feature type="transmembrane region" description="Helical" evidence="5">
    <location>
        <begin position="55"/>
        <end position="75"/>
    </location>
</feature>
<feature type="transmembrane region" description="Helical" evidence="5">
    <location>
        <begin position="147"/>
        <end position="166"/>
    </location>
</feature>
<protein>
    <submittedName>
        <fullName evidence="6">Type IV secretion system protein</fullName>
    </submittedName>
</protein>
<feature type="transmembrane region" description="Helical" evidence="5">
    <location>
        <begin position="203"/>
        <end position="230"/>
    </location>
</feature>
<feature type="transmembrane region" description="Helical" evidence="5">
    <location>
        <begin position="20"/>
        <end position="43"/>
    </location>
</feature>
<dbReference type="EMBL" id="CP106881">
    <property type="protein sequence ID" value="UYG50972.1"/>
    <property type="molecule type" value="Genomic_DNA"/>
</dbReference>
<evidence type="ECO:0000256" key="2">
    <source>
        <dbReference type="ARBA" id="ARBA00022692"/>
    </source>
</evidence>
<feature type="transmembrane region" description="Helical" evidence="5">
    <location>
        <begin position="173"/>
        <end position="191"/>
    </location>
</feature>